<evidence type="ECO:0000313" key="4">
    <source>
        <dbReference type="Proteomes" id="UP001604336"/>
    </source>
</evidence>
<sequence>MPSGIGRWPKPQQQSVQFPFMMQQNTSNSDSEIQQPISESSSSNIGPLERSSSSSPPPRGTRPLNDVYERCYMAIIEPNNYEEAAKYPEWIEAMKDEMEMIHKNQTWELVQRPTNQKVIGVKWIYKAKVNPDGSIYKYKARLVARGFAQESGVDYFETFAPVAKT</sequence>
<dbReference type="InterPro" id="IPR013103">
    <property type="entry name" value="RVT_2"/>
</dbReference>
<feature type="compositionally biased region" description="Low complexity" evidence="1">
    <location>
        <begin position="29"/>
        <end position="43"/>
    </location>
</feature>
<dbReference type="Pfam" id="PF07727">
    <property type="entry name" value="RVT_2"/>
    <property type="match status" value="1"/>
</dbReference>
<evidence type="ECO:0000259" key="2">
    <source>
        <dbReference type="Pfam" id="PF07727"/>
    </source>
</evidence>
<gene>
    <name evidence="3" type="ORF">Adt_22833</name>
</gene>
<accession>A0ABD1S960</accession>
<name>A0ABD1S960_9LAMI</name>
<feature type="region of interest" description="Disordered" evidence="1">
    <location>
        <begin position="1"/>
        <end position="64"/>
    </location>
</feature>
<keyword evidence="4" id="KW-1185">Reference proteome</keyword>
<reference evidence="4" key="1">
    <citation type="submission" date="2024-07" db="EMBL/GenBank/DDBJ databases">
        <title>Two chromosome-level genome assemblies of Korean endemic species Abeliophyllum distichum and Forsythia ovata (Oleaceae).</title>
        <authorList>
            <person name="Jang H."/>
        </authorList>
    </citation>
    <scope>NUCLEOTIDE SEQUENCE [LARGE SCALE GENOMIC DNA]</scope>
</reference>
<feature type="domain" description="Reverse transcriptase Ty1/copia-type" evidence="2">
    <location>
        <begin position="104"/>
        <end position="164"/>
    </location>
</feature>
<evidence type="ECO:0000256" key="1">
    <source>
        <dbReference type="SAM" id="MobiDB-lite"/>
    </source>
</evidence>
<dbReference type="AlphaFoldDB" id="A0ABD1S960"/>
<protein>
    <submittedName>
        <fullName evidence="3">Cysteine-rich RLK (RECEPTOR-like protein kinase) 8</fullName>
    </submittedName>
</protein>
<comment type="caution">
    <text evidence="3">The sequence shown here is derived from an EMBL/GenBank/DDBJ whole genome shotgun (WGS) entry which is preliminary data.</text>
</comment>
<dbReference type="Proteomes" id="UP001604336">
    <property type="component" value="Unassembled WGS sequence"/>
</dbReference>
<evidence type="ECO:0000313" key="3">
    <source>
        <dbReference type="EMBL" id="KAL2497283.1"/>
    </source>
</evidence>
<dbReference type="EMBL" id="JBFOLK010000007">
    <property type="protein sequence ID" value="KAL2497283.1"/>
    <property type="molecule type" value="Genomic_DNA"/>
</dbReference>
<organism evidence="3 4">
    <name type="scientific">Abeliophyllum distichum</name>
    <dbReference type="NCBI Taxonomy" id="126358"/>
    <lineage>
        <taxon>Eukaryota</taxon>
        <taxon>Viridiplantae</taxon>
        <taxon>Streptophyta</taxon>
        <taxon>Embryophyta</taxon>
        <taxon>Tracheophyta</taxon>
        <taxon>Spermatophyta</taxon>
        <taxon>Magnoliopsida</taxon>
        <taxon>eudicotyledons</taxon>
        <taxon>Gunneridae</taxon>
        <taxon>Pentapetalae</taxon>
        <taxon>asterids</taxon>
        <taxon>lamiids</taxon>
        <taxon>Lamiales</taxon>
        <taxon>Oleaceae</taxon>
        <taxon>Forsythieae</taxon>
        <taxon>Abeliophyllum</taxon>
    </lineage>
</organism>
<feature type="compositionally biased region" description="Polar residues" evidence="1">
    <location>
        <begin position="11"/>
        <end position="28"/>
    </location>
</feature>
<proteinExistence type="predicted"/>